<feature type="region of interest" description="Disordered" evidence="2">
    <location>
        <begin position="1"/>
        <end position="20"/>
    </location>
</feature>
<feature type="transmembrane region" description="Helical" evidence="3">
    <location>
        <begin position="194"/>
        <end position="213"/>
    </location>
</feature>
<keyword evidence="3" id="KW-0472">Membrane</keyword>
<dbReference type="PANTHER" id="PTHR11972:SF153">
    <property type="entry name" value="SUPEROXIDE-GENERATING NADPH OXIDASE HEAVY CHAIN SUBUNIT A"/>
    <property type="match status" value="1"/>
</dbReference>
<keyword evidence="1" id="KW-0560">Oxidoreductase</keyword>
<evidence type="ECO:0000313" key="4">
    <source>
        <dbReference type="EMBL" id="KAF0713212.1"/>
    </source>
</evidence>
<accession>A0A6A4ZFN6</accession>
<name>A0A6A4ZFN6_9STRA</name>
<sequence>MTHASNDYERPRLKSHPSLPRLDSFHHRHAQFCNSVKAASTKCKLRLHGKWEDSAKSLLQPHVLRGASSKELRKGESIYIRIQDTTKSMPKLRSLWFTCRQDPLLVLWGVVYLGISTALFSWKFMHYRHDVGMFNLAGYAICTARGSAQVVLFNGFLLLWPVMTRLHYLVSKHTPLARLFLFQHRIQFHITYGLMYYVAGWVHVVAHLVNLLFKVPCASEATWDASILARANDFAGKPKP</sequence>
<dbReference type="AlphaFoldDB" id="A0A6A4ZFN6"/>
<dbReference type="PANTHER" id="PTHR11972">
    <property type="entry name" value="NADPH OXIDASE"/>
    <property type="match status" value="1"/>
</dbReference>
<comment type="caution">
    <text evidence="4">The sequence shown here is derived from an EMBL/GenBank/DDBJ whole genome shotgun (WGS) entry which is preliminary data.</text>
</comment>
<dbReference type="InterPro" id="IPR050369">
    <property type="entry name" value="RBOH/FRE"/>
</dbReference>
<evidence type="ECO:0000256" key="2">
    <source>
        <dbReference type="SAM" id="MobiDB-lite"/>
    </source>
</evidence>
<feature type="compositionally biased region" description="Basic and acidic residues" evidence="2">
    <location>
        <begin position="1"/>
        <end position="12"/>
    </location>
</feature>
<dbReference type="GO" id="GO:0005886">
    <property type="term" value="C:plasma membrane"/>
    <property type="evidence" value="ECO:0007669"/>
    <property type="project" value="TreeGrafter"/>
</dbReference>
<evidence type="ECO:0008006" key="5">
    <source>
        <dbReference type="Google" id="ProtNLM"/>
    </source>
</evidence>
<proteinExistence type="predicted"/>
<feature type="transmembrane region" description="Helical" evidence="3">
    <location>
        <begin position="136"/>
        <end position="160"/>
    </location>
</feature>
<dbReference type="EMBL" id="VJMH01001098">
    <property type="protein sequence ID" value="KAF0713212.1"/>
    <property type="molecule type" value="Genomic_DNA"/>
</dbReference>
<keyword evidence="3" id="KW-1133">Transmembrane helix</keyword>
<protein>
    <recommendedName>
        <fullName evidence="5">Ferric oxidoreductase domain-containing protein</fullName>
    </recommendedName>
</protein>
<feature type="non-terminal residue" evidence="4">
    <location>
        <position position="240"/>
    </location>
</feature>
<evidence type="ECO:0000256" key="1">
    <source>
        <dbReference type="ARBA" id="ARBA00023002"/>
    </source>
</evidence>
<feature type="transmembrane region" description="Helical" evidence="3">
    <location>
        <begin position="105"/>
        <end position="124"/>
    </location>
</feature>
<dbReference type="OrthoDB" id="167398at2759"/>
<gene>
    <name evidence="4" type="ORF">As57867_004444</name>
</gene>
<evidence type="ECO:0000256" key="3">
    <source>
        <dbReference type="SAM" id="Phobius"/>
    </source>
</evidence>
<organism evidence="4">
    <name type="scientific">Aphanomyces stellatus</name>
    <dbReference type="NCBI Taxonomy" id="120398"/>
    <lineage>
        <taxon>Eukaryota</taxon>
        <taxon>Sar</taxon>
        <taxon>Stramenopiles</taxon>
        <taxon>Oomycota</taxon>
        <taxon>Saprolegniomycetes</taxon>
        <taxon>Saprolegniales</taxon>
        <taxon>Verrucalvaceae</taxon>
        <taxon>Aphanomyces</taxon>
    </lineage>
</organism>
<reference evidence="4" key="1">
    <citation type="submission" date="2019-06" db="EMBL/GenBank/DDBJ databases">
        <title>Genomics analysis of Aphanomyces spp. identifies a new class of oomycete effector associated with host adaptation.</title>
        <authorList>
            <person name="Gaulin E."/>
        </authorList>
    </citation>
    <scope>NUCLEOTIDE SEQUENCE</scope>
    <source>
        <strain evidence="4">CBS 578.67</strain>
    </source>
</reference>
<keyword evidence="3" id="KW-0812">Transmembrane</keyword>
<dbReference type="GO" id="GO:0016491">
    <property type="term" value="F:oxidoreductase activity"/>
    <property type="evidence" value="ECO:0007669"/>
    <property type="project" value="UniProtKB-KW"/>
</dbReference>